<comment type="caution">
    <text evidence="1">The sequence shown here is derived from an EMBL/GenBank/DDBJ whole genome shotgun (WGS) entry which is preliminary data.</text>
</comment>
<name>A0ACB8WC06_9TELE</name>
<accession>A0ACB8WC06</accession>
<protein>
    <submittedName>
        <fullName evidence="1">Uncharacterized protein</fullName>
    </submittedName>
</protein>
<sequence>MGNQEAKQKKAAASGNGSYPSLDEGWREGGGDTTKKGGKKLHSKHGGKGAGGGGGGGVHGTGPGKKKNKSESKSSVFSIRKRKSNLKGKGDTCSSVSGSKEDVLASQNDELDSTKTPELSADELGQSDIEGSFPEKKKKVEQGKKEANGGEQKQEKQRKGSTTATSPVEDGAPKGGSSGSDTDIYSFHSAADHEDLLADIQLAIRLQHQQHGGVNSIVETQGGGEKDLDWGGGEGRRKQSNGVVKVTPEVCDLTPELELGSDALSFLEMGTLSGSVKHTDQPPTPHLPFHTEVHESRKDKEKEEVEHPELNGKGQGEREREASLCVATGTKDQHAWVQQPPLTAVTMATAGGAAVNPVAMTTGGNSFPDLSFDTAGETPGEEEEAGGGTLQQEEKEPGVGVHPSPPPTDGHSKSPEPTEGLSSGTMFEEGEGHLGSGTSAESLEDCQSTESESTHSAATSTGASPSKQQCRRSSVCFTPQPPQESPTLAKRLLRSNHSSTSSGPVVKPYPPIFPSYIKTTTRQLSSPGHSPALSPSHSPLSPRRAHHHLHRTLAEGHQVRRQRSRSLAGYLSRSADWTEELERRLRSREEDGGGSGGSGEYLVGYRGGGSQPICATRRSSCGQVSTCGFQDIFTGRTLLEKLFVQQQQEEPEEAERLCSRILAMGLLLPFTDCFREQLGGSTAHITSTATAKFDHDQLYTWAAVNQPPHSLDPLEGKLPGQLKGPWPPTKPGGDNKTGLKSTEAGKDNTQTWSIPGQHEYHAAISGLRQQQKESQEEEFVLPSTKLKEKHVNVIQQLEQTIEDLRTKIAELERQPPLLDRDSMKPTISTTDRECGGVESLLRVVCDAHLQTEAAPALGCLEAKSVQTSPMDDSFKFKVPCSEPGEVNGFLQPPPRQDGFQCSCKLQPPPPPPLPGGAVPPPPPPPPLPEGSVPPPPPPPPLPPGSAVPPPPPPLPPGSAVPPPPPPPPLPGGMGGPPPPPPPPPPPGCGPPPPPPPPGAICVPPALPGTLGSLPPPLPLGLYTLGLTQEKPPRKAVVEPPRPMKPLYWTRIQLHAKKEASSSLVWENIDEPEVNFEEFVELFSKTAVKEKKQPLSDTITKSKAKQVCVLKCNINVYLKSVKLLNNKRSQAVGILMSSLHLDMKDIQHERFTRPIMNRRTSRTVHVARIGVTRGPTLEPGLGLGLRQGLSAWWPGSLPTGPGRAQPEMATWARLPVGSPPRRKVHEGPVQCGLGSSRGGGLGRPNPWTKTLAIGTWNVTSLGGRSLSSCGRLRAPQLSRHVLEFTPVNERVASLRLRVGDRSLAVVCAYGPNSSTEYPAFLESLGGFVHNPLNTMFEHKGVHQCTWHQDTLGRRSMIDFVVVSSDLRPYVLDTRVKRGAELVNRSPPGGELDPLAEEEVGQTWQTQTYCEGLLGTSWPSPLSGRSSTPTSGRASHRFRGRLETLSPSGPCSLPPLSTLAAVRSCGRKVSGACRGGNPEPGGGHRKYRQAKQAAAQDGPGGKNSGLGGVRCEAMEEEDYRSASKRFWQTVRRLRRGKQYSANTVYTVQGGMHASLRVGGEVLPQVEEFKYLGVLFTSEGKMEREIDRRIGAASAGYAVGCGVPDRRGEEGAESKGGEALDLPVNLRSHPLTYGHELWVMTERTRSRIQAAEMSFLRRVAGRSLRDRVRSSVTREELESRAAAPSRIEEESAEVAWASVSDAPWTPSLGRCSRHVPPGGGGLGEEDPGHAGETMSLGWPGNASGSPRRELEEVSGVREVWASLLRLLPPRPAILNLDNTVVDLETLQALYENRAQQEELDKIEKHIKASKDKENAKPLDKPEQFLHQLSLIPNFSGRVFCILFQSSFSECMSSIMRKLDTLQRVCKALRDSETVKRVLGLVLAFGNFMNGGNRTRGQADGFTLDILPKLKDVKSSDSMKSLLSYIVAYYLRHFDEDAGRETCVYPLPEPHDLFQASQMKFEDFQKDLMRLRKDLRACTSEVEKVCKVSDEENLQPFKDKMEDFLAQAKSELETLETQLSSTHKEFLELTVFFSVKAKAGEKEVSPNTVFCIWHEFSSDFKDQWKKENKGILKERLKAAEECFRQAKEKASYSVKPKHASGIVSCVSILTPEFSTLPLINDFGDWERTYEPGSEFPGVHVERQPHFLARCVDWRRTAVAICCRLHPFLSSEKHPPCSNPDLPAVLHPSCHGVSRGDRHLLLIDGKEWWLVAVDDLKRGESGGCSGQPLMKSSVRYDI</sequence>
<evidence type="ECO:0000313" key="2">
    <source>
        <dbReference type="Proteomes" id="UP000831701"/>
    </source>
</evidence>
<evidence type="ECO:0000313" key="1">
    <source>
        <dbReference type="EMBL" id="KAI3365358.1"/>
    </source>
</evidence>
<proteinExistence type="predicted"/>
<organism evidence="1 2">
    <name type="scientific">Scortum barcoo</name>
    <name type="common">barcoo grunter</name>
    <dbReference type="NCBI Taxonomy" id="214431"/>
    <lineage>
        <taxon>Eukaryota</taxon>
        <taxon>Metazoa</taxon>
        <taxon>Chordata</taxon>
        <taxon>Craniata</taxon>
        <taxon>Vertebrata</taxon>
        <taxon>Euteleostomi</taxon>
        <taxon>Actinopterygii</taxon>
        <taxon>Neopterygii</taxon>
        <taxon>Teleostei</taxon>
        <taxon>Neoteleostei</taxon>
        <taxon>Acanthomorphata</taxon>
        <taxon>Eupercaria</taxon>
        <taxon>Centrarchiformes</taxon>
        <taxon>Terapontoidei</taxon>
        <taxon>Terapontidae</taxon>
        <taxon>Scortum</taxon>
    </lineage>
</organism>
<dbReference type="EMBL" id="CM041542">
    <property type="protein sequence ID" value="KAI3365358.1"/>
    <property type="molecule type" value="Genomic_DNA"/>
</dbReference>
<keyword evidence="2" id="KW-1185">Reference proteome</keyword>
<gene>
    <name evidence="1" type="ORF">L3Q82_010446</name>
</gene>
<dbReference type="Proteomes" id="UP000831701">
    <property type="component" value="Chromosome 12"/>
</dbReference>
<reference evidence="1" key="1">
    <citation type="submission" date="2022-04" db="EMBL/GenBank/DDBJ databases">
        <title>Jade perch genome.</title>
        <authorList>
            <person name="Chao B."/>
        </authorList>
    </citation>
    <scope>NUCLEOTIDE SEQUENCE</scope>
    <source>
        <strain evidence="1">CB-2022</strain>
    </source>
</reference>